<keyword evidence="4 6" id="KW-1133">Transmembrane helix</keyword>
<feature type="transmembrane region" description="Helical" evidence="6">
    <location>
        <begin position="305"/>
        <end position="326"/>
    </location>
</feature>
<feature type="transmembrane region" description="Helical" evidence="6">
    <location>
        <begin position="138"/>
        <end position="157"/>
    </location>
</feature>
<feature type="transmembrane region" description="Helical" evidence="6">
    <location>
        <begin position="27"/>
        <end position="48"/>
    </location>
</feature>
<dbReference type="PANTHER" id="PTHR11616">
    <property type="entry name" value="SODIUM/CHLORIDE DEPENDENT TRANSPORTER"/>
    <property type="match status" value="1"/>
</dbReference>
<evidence type="ECO:0000256" key="1">
    <source>
        <dbReference type="ARBA" id="ARBA00004141"/>
    </source>
</evidence>
<dbReference type="Pfam" id="PF00209">
    <property type="entry name" value="SNF"/>
    <property type="match status" value="2"/>
</dbReference>
<dbReference type="EMBL" id="QEAQ01000156">
    <property type="protein sequence ID" value="TPX54420.1"/>
    <property type="molecule type" value="Genomic_DNA"/>
</dbReference>
<feature type="transmembrane region" description="Helical" evidence="6">
    <location>
        <begin position="177"/>
        <end position="200"/>
    </location>
</feature>
<feature type="transmembrane region" description="Helical" evidence="6">
    <location>
        <begin position="495"/>
        <end position="517"/>
    </location>
</feature>
<dbReference type="InterPro" id="IPR037272">
    <property type="entry name" value="SNS_sf"/>
</dbReference>
<sequence length="593" mass="63864">MSSAIGLGNLLRFPGVVYNADAGLAFFIPYGLGLTLVGIPILTLELVLGQTSRSGDLLAFGNIHKRLRGIGVASAHTSYTVALYYNVIIAWILLYFVRSFQSNLPWAAGTGERLTVSADYFSNNIVQAVANPSDTKHIIGATFVAGIFAWAFVYLSISKGVLTAGRVVQFTMTLPTIFVAILVIRGVTLTNAGAGIELYFGRFDISKLSVGSVWVDAISHIFFSIGIGFGVMTAYASYNSRHQDAVQDAFIIGFSNSAFEVIAGFSVFGVIGFLGPENVKGMVGTFSMGFITYPVALSNLPAPQFWNVLFFFTLFLLGLGSAFSLVEGASTTLKDSRWLSKYPGQTISGVLCIIGVLFLGLYASDIGIHALDTVDTFINSIGMIFLGLVKVWAAGTWYRADEARHRVGSPAFFLFNAAWVVAPIAGTIIGYVSNLAIGLGVGLGLCAVLAVGGCSLAMKHGGRSAIFDLFFFQSRELVNDINSVIATRNQTRLPIAWAVIIKYITTPALCILQVVTYRGVVVEKIDMPMSWLGLTFALLVPLMLMVGLVAPDFYTFLVPIKKPVVDVFDHNQITGDEITQVHQERDKSAATVT</sequence>
<evidence type="ECO:0000313" key="8">
    <source>
        <dbReference type="Proteomes" id="UP000318582"/>
    </source>
</evidence>
<feature type="transmembrane region" description="Helical" evidence="6">
    <location>
        <begin position="250"/>
        <end position="274"/>
    </location>
</feature>
<keyword evidence="8" id="KW-1185">Reference proteome</keyword>
<feature type="transmembrane region" description="Helical" evidence="6">
    <location>
        <begin position="529"/>
        <end position="550"/>
    </location>
</feature>
<evidence type="ECO:0000256" key="6">
    <source>
        <dbReference type="SAM" id="Phobius"/>
    </source>
</evidence>
<accession>A0A507DU76</accession>
<evidence type="ECO:0000256" key="4">
    <source>
        <dbReference type="ARBA" id="ARBA00022989"/>
    </source>
</evidence>
<dbReference type="SUPFAM" id="SSF161070">
    <property type="entry name" value="SNF-like"/>
    <property type="match status" value="1"/>
</dbReference>
<dbReference type="InterPro" id="IPR000175">
    <property type="entry name" value="Na/ntran_symport"/>
</dbReference>
<organism evidence="7 8">
    <name type="scientific">Powellomyces hirtus</name>
    <dbReference type="NCBI Taxonomy" id="109895"/>
    <lineage>
        <taxon>Eukaryota</taxon>
        <taxon>Fungi</taxon>
        <taxon>Fungi incertae sedis</taxon>
        <taxon>Chytridiomycota</taxon>
        <taxon>Chytridiomycota incertae sedis</taxon>
        <taxon>Chytridiomycetes</taxon>
        <taxon>Spizellomycetales</taxon>
        <taxon>Powellomycetaceae</taxon>
        <taxon>Powellomyces</taxon>
    </lineage>
</organism>
<comment type="caution">
    <text evidence="7">The sequence shown here is derived from an EMBL/GenBank/DDBJ whole genome shotgun (WGS) entry which is preliminary data.</text>
</comment>
<dbReference type="GO" id="GO:0005886">
    <property type="term" value="C:plasma membrane"/>
    <property type="evidence" value="ECO:0007669"/>
    <property type="project" value="TreeGrafter"/>
</dbReference>
<dbReference type="PANTHER" id="PTHR11616:SF240">
    <property type="entry name" value="BLOATED TUBULES, ISOFORM B-RELATED"/>
    <property type="match status" value="1"/>
</dbReference>
<dbReference type="PROSITE" id="PS50267">
    <property type="entry name" value="NA_NEUROTRAN_SYMP_3"/>
    <property type="match status" value="1"/>
</dbReference>
<evidence type="ECO:0000313" key="7">
    <source>
        <dbReference type="EMBL" id="TPX54420.1"/>
    </source>
</evidence>
<protein>
    <recommendedName>
        <fullName evidence="9">Amino acid transporter transmembrane domain-containing protein</fullName>
    </recommendedName>
</protein>
<evidence type="ECO:0008006" key="9">
    <source>
        <dbReference type="Google" id="ProtNLM"/>
    </source>
</evidence>
<dbReference type="GO" id="GO:0035725">
    <property type="term" value="P:sodium ion transmembrane transport"/>
    <property type="evidence" value="ECO:0007669"/>
    <property type="project" value="TreeGrafter"/>
</dbReference>
<evidence type="ECO:0000256" key="2">
    <source>
        <dbReference type="ARBA" id="ARBA00022448"/>
    </source>
</evidence>
<gene>
    <name evidence="7" type="ORF">PhCBS80983_g05937</name>
</gene>
<feature type="transmembrane region" description="Helical" evidence="6">
    <location>
        <begin position="220"/>
        <end position="238"/>
    </location>
</feature>
<proteinExistence type="predicted"/>
<feature type="transmembrane region" description="Helical" evidence="6">
    <location>
        <begin position="377"/>
        <end position="398"/>
    </location>
</feature>
<evidence type="ECO:0000256" key="3">
    <source>
        <dbReference type="ARBA" id="ARBA00022692"/>
    </source>
</evidence>
<dbReference type="PRINTS" id="PR00176">
    <property type="entry name" value="NANEUSMPORT"/>
</dbReference>
<feature type="transmembrane region" description="Helical" evidence="6">
    <location>
        <begin position="410"/>
        <end position="429"/>
    </location>
</feature>
<feature type="transmembrane region" description="Helical" evidence="6">
    <location>
        <begin position="435"/>
        <end position="458"/>
    </location>
</feature>
<comment type="subcellular location">
    <subcellularLocation>
        <location evidence="1">Membrane</location>
        <topology evidence="1">Multi-pass membrane protein</topology>
    </subcellularLocation>
</comment>
<keyword evidence="3 6" id="KW-0812">Transmembrane</keyword>
<evidence type="ECO:0000256" key="5">
    <source>
        <dbReference type="ARBA" id="ARBA00023136"/>
    </source>
</evidence>
<name>A0A507DU76_9FUNG</name>
<dbReference type="AlphaFoldDB" id="A0A507DU76"/>
<reference evidence="7 8" key="1">
    <citation type="journal article" date="2019" name="Sci. Rep.">
        <title>Comparative genomics of chytrid fungi reveal insights into the obligate biotrophic and pathogenic lifestyle of Synchytrium endobioticum.</title>
        <authorList>
            <person name="van de Vossenberg B.T.L.H."/>
            <person name="Warris S."/>
            <person name="Nguyen H.D.T."/>
            <person name="van Gent-Pelzer M.P.E."/>
            <person name="Joly D.L."/>
            <person name="van de Geest H.C."/>
            <person name="Bonants P.J.M."/>
            <person name="Smith D.S."/>
            <person name="Levesque C.A."/>
            <person name="van der Lee T.A.J."/>
        </authorList>
    </citation>
    <scope>NUCLEOTIDE SEQUENCE [LARGE SCALE GENOMIC DNA]</scope>
    <source>
        <strain evidence="7 8">CBS 809.83</strain>
    </source>
</reference>
<keyword evidence="2" id="KW-0813">Transport</keyword>
<feature type="transmembrane region" description="Helical" evidence="6">
    <location>
        <begin position="69"/>
        <end position="97"/>
    </location>
</feature>
<dbReference type="Proteomes" id="UP000318582">
    <property type="component" value="Unassembled WGS sequence"/>
</dbReference>
<dbReference type="STRING" id="109895.A0A507DU76"/>
<feature type="transmembrane region" description="Helical" evidence="6">
    <location>
        <begin position="347"/>
        <end position="371"/>
    </location>
</feature>
<keyword evidence="5 6" id="KW-0472">Membrane</keyword>